<evidence type="ECO:0000256" key="3">
    <source>
        <dbReference type="ARBA" id="ARBA00022723"/>
    </source>
</evidence>
<comment type="subcellular location">
    <subcellularLocation>
        <location evidence="8">Cytoplasm</location>
    </subcellularLocation>
</comment>
<reference evidence="10 11" key="2">
    <citation type="journal article" date="2008" name="Int. J. Syst. Evol. Microbiol.">
        <title>Methanocella paludicola gen. nov., sp. nov., a methane-producing archaeon, the first isolate of the lineage 'Rice Cluster I', and proposal of the new archaeal order Methanocellales ord. nov.</title>
        <authorList>
            <person name="Sakai S."/>
            <person name="Imachi H."/>
            <person name="Hanada S."/>
            <person name="Ohashi A."/>
            <person name="Harada H."/>
            <person name="Kamagata Y."/>
        </authorList>
    </citation>
    <scope>NUCLEOTIDE SEQUENCE [LARGE SCALE GENOMIC DNA]</scope>
    <source>
        <strain evidence="11">DSM 17711 / JCM 13418 / NBRC 101707 / SANAE</strain>
    </source>
</reference>
<reference evidence="10 11" key="1">
    <citation type="journal article" date="2007" name="Appl. Environ. Microbiol.">
        <title>Isolation of key methanogens for global methane emission from rice paddy fields: a novel isolate affiliated with the clone cluster rice cluster I.</title>
        <authorList>
            <person name="Sakai S."/>
            <person name="Imachi H."/>
            <person name="Sekiguchi Y."/>
            <person name="Ohashi A."/>
            <person name="Harada H."/>
            <person name="Kamagata Y."/>
        </authorList>
    </citation>
    <scope>NUCLEOTIDE SEQUENCE [LARGE SCALE GENOMIC DNA]</scope>
    <source>
        <strain evidence="11">DSM 17711 / JCM 13418 / NBRC 101707 / SANAE</strain>
    </source>
</reference>
<dbReference type="AlphaFoldDB" id="D1Z2T7"/>
<sequence length="201" mass="22048">MRSGLILAGGRSTRFGGGEKSLKLVGGRRMICRVVDALCPVVDELVISVRDEQQKDLLFPFISGYYFAYDEVQGIGPLSGILSGLKRLKGDYAVVVACDMPLINSAAVRLLFEKALGHDAAVPRHEDGLIEPLHAVYQRGPMLRAVEESIAAGESKISAPLKRLKDVVYVPDDAVRAVDPELETFLNVNRAEDMEKLRLKK</sequence>
<keyword evidence="4 8" id="KW-0547">Nucleotide-binding</keyword>
<evidence type="ECO:0000256" key="7">
    <source>
        <dbReference type="ARBA" id="ARBA00023150"/>
    </source>
</evidence>
<evidence type="ECO:0000313" key="11">
    <source>
        <dbReference type="Proteomes" id="UP000001882"/>
    </source>
</evidence>
<dbReference type="PATRIC" id="fig|304371.9.peg.3006"/>
<evidence type="ECO:0000259" key="9">
    <source>
        <dbReference type="Pfam" id="PF12804"/>
    </source>
</evidence>
<evidence type="ECO:0000256" key="6">
    <source>
        <dbReference type="ARBA" id="ARBA00023134"/>
    </source>
</evidence>
<comment type="function">
    <text evidence="8">Transfers a GMP moiety from GTP to Mo-molybdopterin (Mo-MPT) cofactor (Moco or molybdenum cofactor) to form Mo-molybdopterin guanine dinucleotide (Mo-MGD) cofactor.</text>
</comment>
<keyword evidence="11" id="KW-1185">Reference proteome</keyword>
<dbReference type="InterPro" id="IPR025877">
    <property type="entry name" value="MobA-like_NTP_Trfase"/>
</dbReference>
<protein>
    <recommendedName>
        <fullName evidence="8">Probable molybdenum cofactor guanylyltransferase</fullName>
        <shortName evidence="8">MoCo guanylyltransferase</shortName>
        <ecNumber evidence="8">2.7.7.77</ecNumber>
    </recommendedName>
    <alternativeName>
        <fullName evidence="8">GTP:molybdopterin guanylyltransferase</fullName>
    </alternativeName>
    <alternativeName>
        <fullName evidence="8">Mo-MPT guanylyltransferase</fullName>
    </alternativeName>
    <alternativeName>
        <fullName evidence="8">Molybdopterin guanylyltransferase</fullName>
    </alternativeName>
    <alternativeName>
        <fullName evidence="8">Molybdopterin-guanine dinucleotide synthase</fullName>
        <shortName evidence="8">MGD synthase</shortName>
    </alternativeName>
</protein>
<reference evidence="11" key="3">
    <citation type="journal article" date="2011" name="PLoS ONE">
        <title>Genome sequence of a mesophilic hydrogenotrophic methanogen Methanocella paludicola, the first cultivated representative of the order Methanocellales.</title>
        <authorList>
            <person name="Sakai S."/>
            <person name="Takaki Y."/>
            <person name="Shimamura S."/>
            <person name="Sekine M."/>
            <person name="Tajima T."/>
            <person name="Kosugi H."/>
            <person name="Ichikawa N."/>
            <person name="Tasumi E."/>
            <person name="Hiraki A.T."/>
            <person name="Shimizu A."/>
            <person name="Kato Y."/>
            <person name="Nishiko R."/>
            <person name="Mori K."/>
            <person name="Fujita N."/>
            <person name="Imachi H."/>
            <person name="Takai K."/>
        </authorList>
    </citation>
    <scope>NUCLEOTIDE SEQUENCE [LARGE SCALE GENOMIC DNA]</scope>
    <source>
        <strain evidence="11">DSM 17711 / JCM 13418 / NBRC 101707 / SANAE</strain>
    </source>
</reference>
<dbReference type="Proteomes" id="UP000001882">
    <property type="component" value="Chromosome"/>
</dbReference>
<feature type="binding site" evidence="8">
    <location>
        <position position="70"/>
    </location>
    <ligand>
        <name>GTP</name>
        <dbReference type="ChEBI" id="CHEBI:37565"/>
    </ligand>
</feature>
<keyword evidence="7 8" id="KW-0501">Molybdenum cofactor biosynthesis</keyword>
<keyword evidence="6 8" id="KW-0342">GTP-binding</keyword>
<dbReference type="PANTHER" id="PTHR19136:SF81">
    <property type="entry name" value="MOLYBDENUM COFACTOR GUANYLYLTRANSFERASE"/>
    <property type="match status" value="1"/>
</dbReference>
<dbReference type="Gene3D" id="3.90.550.10">
    <property type="entry name" value="Spore Coat Polysaccharide Biosynthesis Protein SpsA, Chain A"/>
    <property type="match status" value="1"/>
</dbReference>
<accession>D1Z2T7</accession>
<dbReference type="HAMAP" id="MF_00316">
    <property type="entry name" value="MobA"/>
    <property type="match status" value="1"/>
</dbReference>
<feature type="binding site" evidence="8">
    <location>
        <begin position="7"/>
        <end position="9"/>
    </location>
    <ligand>
        <name>GTP</name>
        <dbReference type="ChEBI" id="CHEBI:37565"/>
    </ligand>
</feature>
<proteinExistence type="inferred from homology"/>
<dbReference type="SUPFAM" id="SSF53448">
    <property type="entry name" value="Nucleotide-diphospho-sugar transferases"/>
    <property type="match status" value="1"/>
</dbReference>
<dbReference type="InterPro" id="IPR029044">
    <property type="entry name" value="Nucleotide-diphossugar_trans"/>
</dbReference>
<feature type="domain" description="MobA-like NTP transferase" evidence="9">
    <location>
        <begin position="4"/>
        <end position="157"/>
    </location>
</feature>
<dbReference type="eggNOG" id="arCOG01872">
    <property type="taxonomic scope" value="Archaea"/>
</dbReference>
<feature type="binding site" evidence="8">
    <location>
        <position position="99"/>
    </location>
    <ligand>
        <name>Mg(2+)</name>
        <dbReference type="ChEBI" id="CHEBI:18420"/>
    </ligand>
</feature>
<dbReference type="CDD" id="cd02503">
    <property type="entry name" value="MobA"/>
    <property type="match status" value="1"/>
</dbReference>
<dbReference type="EC" id="2.7.7.77" evidence="8"/>
<feature type="binding site" evidence="8">
    <location>
        <position position="20"/>
    </location>
    <ligand>
        <name>GTP</name>
        <dbReference type="ChEBI" id="CHEBI:37565"/>
    </ligand>
</feature>
<comment type="cofactor">
    <cofactor evidence="8">
        <name>Mg(2+)</name>
        <dbReference type="ChEBI" id="CHEBI:18420"/>
    </cofactor>
</comment>
<keyword evidence="3 8" id="KW-0479">Metal-binding</keyword>
<dbReference type="GeneID" id="8683237"/>
<comment type="domain">
    <text evidence="8">The N-terminal domain determines nucleotide recognition and specific binding, while the C-terminal domain determines the specific binding to the target protein.</text>
</comment>
<evidence type="ECO:0000256" key="5">
    <source>
        <dbReference type="ARBA" id="ARBA00022842"/>
    </source>
</evidence>
<evidence type="ECO:0000256" key="1">
    <source>
        <dbReference type="ARBA" id="ARBA00022490"/>
    </source>
</evidence>
<dbReference type="OrthoDB" id="28434at2157"/>
<comment type="similarity">
    <text evidence="8">Belongs to the MobA family.</text>
</comment>
<dbReference type="GO" id="GO:0061603">
    <property type="term" value="F:molybdenum cofactor guanylyltransferase activity"/>
    <property type="evidence" value="ECO:0007669"/>
    <property type="project" value="UniProtKB-EC"/>
</dbReference>
<evidence type="ECO:0000256" key="8">
    <source>
        <dbReference type="HAMAP-Rule" id="MF_00316"/>
    </source>
</evidence>
<evidence type="ECO:0000256" key="4">
    <source>
        <dbReference type="ARBA" id="ARBA00022741"/>
    </source>
</evidence>
<keyword evidence="2 8" id="KW-0808">Transferase</keyword>
<dbReference type="GO" id="GO:0005737">
    <property type="term" value="C:cytoplasm"/>
    <property type="evidence" value="ECO:0007669"/>
    <property type="project" value="UniProtKB-SubCell"/>
</dbReference>
<comment type="caution">
    <text evidence="8">Lacks conserved residue(s) required for the propagation of feature annotation.</text>
</comment>
<dbReference type="GO" id="GO:0006777">
    <property type="term" value="P:Mo-molybdopterin cofactor biosynthetic process"/>
    <property type="evidence" value="ECO:0007669"/>
    <property type="project" value="UniProtKB-KW"/>
</dbReference>
<feature type="binding site" evidence="8">
    <location>
        <position position="99"/>
    </location>
    <ligand>
        <name>GTP</name>
        <dbReference type="ChEBI" id="CHEBI:37565"/>
    </ligand>
</feature>
<dbReference type="InParanoid" id="D1Z2T7"/>
<evidence type="ECO:0000313" key="10">
    <source>
        <dbReference type="EMBL" id="BAI63009.1"/>
    </source>
</evidence>
<dbReference type="EMBL" id="AP011532">
    <property type="protein sequence ID" value="BAI63009.1"/>
    <property type="molecule type" value="Genomic_DNA"/>
</dbReference>
<dbReference type="InterPro" id="IPR013482">
    <property type="entry name" value="Molybde_CF_guanTrfase"/>
</dbReference>
<dbReference type="GO" id="GO:0046872">
    <property type="term" value="F:metal ion binding"/>
    <property type="evidence" value="ECO:0007669"/>
    <property type="project" value="UniProtKB-KW"/>
</dbReference>
<dbReference type="GO" id="GO:0005525">
    <property type="term" value="F:GTP binding"/>
    <property type="evidence" value="ECO:0007669"/>
    <property type="project" value="UniProtKB-UniRule"/>
</dbReference>
<organism evidence="10 11">
    <name type="scientific">Methanocella paludicola (strain DSM 17711 / JCM 13418 / NBRC 101707 / SANAE)</name>
    <dbReference type="NCBI Taxonomy" id="304371"/>
    <lineage>
        <taxon>Archaea</taxon>
        <taxon>Methanobacteriati</taxon>
        <taxon>Methanobacteriota</taxon>
        <taxon>Stenosarchaea group</taxon>
        <taxon>Methanomicrobia</taxon>
        <taxon>Methanocellales</taxon>
        <taxon>Methanocellaceae</taxon>
        <taxon>Methanocella</taxon>
    </lineage>
</organism>
<evidence type="ECO:0000256" key="2">
    <source>
        <dbReference type="ARBA" id="ARBA00022679"/>
    </source>
</evidence>
<gene>
    <name evidence="8 10" type="primary">mobA</name>
    <name evidence="10" type="ordered locus">MCP_2937</name>
</gene>
<dbReference type="Pfam" id="PF12804">
    <property type="entry name" value="NTP_transf_3"/>
    <property type="match status" value="1"/>
</dbReference>
<keyword evidence="5 8" id="KW-0460">Magnesium</keyword>
<dbReference type="STRING" id="304371.MCP_2937"/>
<dbReference type="RefSeq" id="WP_012901679.1">
    <property type="nucleotide sequence ID" value="NC_013665.1"/>
</dbReference>
<dbReference type="KEGG" id="mpd:MCP_2937"/>
<dbReference type="PANTHER" id="PTHR19136">
    <property type="entry name" value="MOLYBDENUM COFACTOR GUANYLYLTRANSFERASE"/>
    <property type="match status" value="1"/>
</dbReference>
<comment type="catalytic activity">
    <reaction evidence="8">
        <text>Mo-molybdopterin + GTP + H(+) = Mo-molybdopterin guanine dinucleotide + diphosphate</text>
        <dbReference type="Rhea" id="RHEA:34243"/>
        <dbReference type="ChEBI" id="CHEBI:15378"/>
        <dbReference type="ChEBI" id="CHEBI:33019"/>
        <dbReference type="ChEBI" id="CHEBI:37565"/>
        <dbReference type="ChEBI" id="CHEBI:71302"/>
        <dbReference type="ChEBI" id="CHEBI:71310"/>
        <dbReference type="EC" id="2.7.7.77"/>
    </reaction>
</comment>
<name>D1Z2T7_METPS</name>
<keyword evidence="1 8" id="KW-0963">Cytoplasm</keyword>